<feature type="transmembrane region" description="Helical" evidence="1">
    <location>
        <begin position="12"/>
        <end position="30"/>
    </location>
</feature>
<sequence>MRHLHLFQHYRLHLLNISGAVILLAFRFYHRAVVLQLLLQYISRDSGDKLSWKKARRLGEQPVSEAGDNVFFFAHQRFISNFSNGLRTHEHFRIGNLLTSHLGSSEKVCFRGPGHNAVTLTPVPCSSFATASVRERTNALEAE</sequence>
<evidence type="ECO:0008006" key="4">
    <source>
        <dbReference type="Google" id="ProtNLM"/>
    </source>
</evidence>
<evidence type="ECO:0000256" key="1">
    <source>
        <dbReference type="SAM" id="Phobius"/>
    </source>
</evidence>
<dbReference type="Proteomes" id="UP001649230">
    <property type="component" value="Chromosome"/>
</dbReference>
<protein>
    <recommendedName>
        <fullName evidence="4">Secreted protein</fullName>
    </recommendedName>
</protein>
<keyword evidence="1" id="KW-0472">Membrane</keyword>
<keyword evidence="1" id="KW-0812">Transmembrane</keyword>
<proteinExistence type="predicted"/>
<evidence type="ECO:0000313" key="3">
    <source>
        <dbReference type="Proteomes" id="UP001649230"/>
    </source>
</evidence>
<dbReference type="EMBL" id="CP090978">
    <property type="protein sequence ID" value="UJF33365.1"/>
    <property type="molecule type" value="Genomic_DNA"/>
</dbReference>
<evidence type="ECO:0000313" key="2">
    <source>
        <dbReference type="EMBL" id="UJF33365.1"/>
    </source>
</evidence>
<name>A0ABY3SIL6_9BACL</name>
<reference evidence="2 3" key="1">
    <citation type="journal article" date="2024" name="Int. J. Syst. Evol. Microbiol.">
        <title>Paenibacillus hexagrammi sp. nov., a novel bacterium isolated from the gut content of Hexagrammos agrammus.</title>
        <authorList>
            <person name="Jung H.K."/>
            <person name="Kim D.G."/>
            <person name="Zin H."/>
            <person name="Park J."/>
            <person name="Jung H."/>
            <person name="Kim Y.O."/>
            <person name="Kong H.J."/>
            <person name="Kim J.W."/>
            <person name="Kim Y.S."/>
        </authorList>
    </citation>
    <scope>NUCLEOTIDE SEQUENCE [LARGE SCALE GENOMIC DNA]</scope>
    <source>
        <strain evidence="2 3">YPD9-1</strain>
    </source>
</reference>
<keyword evidence="3" id="KW-1185">Reference proteome</keyword>
<gene>
    <name evidence="2" type="ORF">L0M14_28290</name>
</gene>
<accession>A0ABY3SIL6</accession>
<organism evidence="2 3">
    <name type="scientific">Paenibacillus hexagrammi</name>
    <dbReference type="NCBI Taxonomy" id="2908839"/>
    <lineage>
        <taxon>Bacteria</taxon>
        <taxon>Bacillati</taxon>
        <taxon>Bacillota</taxon>
        <taxon>Bacilli</taxon>
        <taxon>Bacillales</taxon>
        <taxon>Paenibacillaceae</taxon>
        <taxon>Paenibacillus</taxon>
    </lineage>
</organism>
<keyword evidence="1" id="KW-1133">Transmembrane helix</keyword>